<dbReference type="InterPro" id="IPR027417">
    <property type="entry name" value="P-loop_NTPase"/>
</dbReference>
<comment type="caution">
    <text evidence="1">The sequence shown here is derived from an EMBL/GenBank/DDBJ whole genome shotgun (WGS) entry which is preliminary data.</text>
</comment>
<proteinExistence type="predicted"/>
<dbReference type="PANTHER" id="PTHR11669">
    <property type="entry name" value="REPLICATION FACTOR C / DNA POLYMERASE III GAMMA-TAU SUBUNIT"/>
    <property type="match status" value="1"/>
</dbReference>
<dbReference type="SUPFAM" id="SSF52540">
    <property type="entry name" value="P-loop containing nucleoside triphosphate hydrolases"/>
    <property type="match status" value="1"/>
</dbReference>
<organism evidence="1 2">
    <name type="scientific">Lapidilactobacillus gannanensis</name>
    <dbReference type="NCBI Taxonomy" id="2486002"/>
    <lineage>
        <taxon>Bacteria</taxon>
        <taxon>Bacillati</taxon>
        <taxon>Bacillota</taxon>
        <taxon>Bacilli</taxon>
        <taxon>Lactobacillales</taxon>
        <taxon>Lactobacillaceae</taxon>
        <taxon>Lapidilactobacillus</taxon>
    </lineage>
</organism>
<dbReference type="InterPro" id="IPR050238">
    <property type="entry name" value="DNA_Rep/Repair_Clamp_Loader"/>
</dbReference>
<evidence type="ECO:0000313" key="1">
    <source>
        <dbReference type="EMBL" id="MFD1411833.1"/>
    </source>
</evidence>
<dbReference type="PANTHER" id="PTHR11669:SF8">
    <property type="entry name" value="DNA POLYMERASE III SUBUNIT DELTA"/>
    <property type="match status" value="1"/>
</dbReference>
<evidence type="ECO:0008006" key="3">
    <source>
        <dbReference type="Google" id="ProtNLM"/>
    </source>
</evidence>
<protein>
    <recommendedName>
        <fullName evidence="3">DNA polymerase III subunit delta</fullName>
    </recommendedName>
</protein>
<dbReference type="Proteomes" id="UP001597191">
    <property type="component" value="Unassembled WGS sequence"/>
</dbReference>
<evidence type="ECO:0000313" key="2">
    <source>
        <dbReference type="Proteomes" id="UP001597191"/>
    </source>
</evidence>
<dbReference type="RefSeq" id="WP_164509231.1">
    <property type="nucleotide sequence ID" value="NZ_JBHTOH010000088.1"/>
</dbReference>
<dbReference type="Gene3D" id="3.40.50.300">
    <property type="entry name" value="P-loop containing nucleotide triphosphate hydrolases"/>
    <property type="match status" value="1"/>
</dbReference>
<gene>
    <name evidence="1" type="ORF">ACFQ4R_09580</name>
</gene>
<keyword evidence="2" id="KW-1185">Reference proteome</keyword>
<dbReference type="EMBL" id="JBHTOH010000088">
    <property type="protein sequence ID" value="MFD1411833.1"/>
    <property type="molecule type" value="Genomic_DNA"/>
</dbReference>
<name>A0ABW4BQB8_9LACO</name>
<accession>A0ABW4BQB8</accession>
<dbReference type="Pfam" id="PF13177">
    <property type="entry name" value="DNA_pol3_delta2"/>
    <property type="match status" value="1"/>
</dbReference>
<reference evidence="2" key="1">
    <citation type="journal article" date="2019" name="Int. J. Syst. Evol. Microbiol.">
        <title>The Global Catalogue of Microorganisms (GCM) 10K type strain sequencing project: providing services to taxonomists for standard genome sequencing and annotation.</title>
        <authorList>
            <consortium name="The Broad Institute Genomics Platform"/>
            <consortium name="The Broad Institute Genome Sequencing Center for Infectious Disease"/>
            <person name="Wu L."/>
            <person name="Ma J."/>
        </authorList>
    </citation>
    <scope>NUCLEOTIDE SEQUENCE [LARGE SCALE GENOMIC DNA]</scope>
    <source>
        <strain evidence="2">CCM 8937</strain>
    </source>
</reference>
<sequence>MEITIKQLKTHFQNLIQQDELSHAYLFVESVRANALPLAQWLAQRLFCDHLTTAGFPCGQCHECQRIIEGNNPDYLVLNSTTKTISVDDTRHLKEELSKSGYGSWRIFVIEDADKMTIPAANSLLKFLEEPVSQVLIILTTTQESQILPTIRSRVQTMMLPEPDLTQRVQSLSDLGFNQELSQLLAQTTLNQSQLAELAEDEQLKEKISSFAQWWPRLALGDALAFPQVQTTILPAFKGNLLQDLCQEMLLIVFSDLFTAKFSLAQPLKWPQQEPSYQHVAGKITSGQLTASLTEVLQMKQLLHANVTFQNVLEQLSLQFFMIKEGNFK</sequence>